<dbReference type="PANTHER" id="PTHR30346">
    <property type="entry name" value="TRANSCRIPTIONAL DUAL REGULATOR HCAR-RELATED"/>
    <property type="match status" value="1"/>
</dbReference>
<dbReference type="Pfam" id="PF00126">
    <property type="entry name" value="HTH_1"/>
    <property type="match status" value="1"/>
</dbReference>
<dbReference type="PRINTS" id="PR00039">
    <property type="entry name" value="HTHLYSR"/>
</dbReference>
<dbReference type="SUPFAM" id="SSF46785">
    <property type="entry name" value="Winged helix' DNA-binding domain"/>
    <property type="match status" value="1"/>
</dbReference>
<keyword evidence="4" id="KW-0804">Transcription</keyword>
<evidence type="ECO:0000256" key="3">
    <source>
        <dbReference type="ARBA" id="ARBA00023125"/>
    </source>
</evidence>
<dbReference type="CDD" id="cd05466">
    <property type="entry name" value="PBP2_LTTR_substrate"/>
    <property type="match status" value="1"/>
</dbReference>
<evidence type="ECO:0000313" key="7">
    <source>
        <dbReference type="Proteomes" id="UP000192660"/>
    </source>
</evidence>
<dbReference type="SUPFAM" id="SSF53850">
    <property type="entry name" value="Periplasmic binding protein-like II"/>
    <property type="match status" value="1"/>
</dbReference>
<accession>A0A1W1W7D2</accession>
<dbReference type="InterPro" id="IPR036390">
    <property type="entry name" value="WH_DNA-bd_sf"/>
</dbReference>
<dbReference type="InterPro" id="IPR000847">
    <property type="entry name" value="LysR_HTH_N"/>
</dbReference>
<dbReference type="InterPro" id="IPR005119">
    <property type="entry name" value="LysR_subst-bd"/>
</dbReference>
<keyword evidence="2" id="KW-0805">Transcription regulation</keyword>
<dbReference type="RefSeq" id="WP_020376303.1">
    <property type="nucleotide sequence ID" value="NZ_FWWY01000001.1"/>
</dbReference>
<evidence type="ECO:0000256" key="2">
    <source>
        <dbReference type="ARBA" id="ARBA00023015"/>
    </source>
</evidence>
<dbReference type="FunFam" id="1.10.10.10:FF:000001">
    <property type="entry name" value="LysR family transcriptional regulator"/>
    <property type="match status" value="1"/>
</dbReference>
<sequence>MELKQLEYFVAVADHKSITKGAASLYVSQPTISQQIKLLEEELGHPLFIRHAQGVELTDDGATLLRYALRVLQNVDDAKAEIQGAASSHGTIAIGVLPTLTRSILPTVIRQYQRIHKDIQFAVTEGSSQRLLKSITAGDLHLALVDLPLSDPLLAVETLWTEELILITPHAMPMPPGPLSLEQVRHLPFITMEPGYGLRDALFRMAQARGFNPHIVHELTSIGAIIGFVEHGFGISVVPERTVELEIQSRRIGFVRLAQSNTRDIGMIWRAHRRLPDPVQTFLAFLRTYGWQSK</sequence>
<name>A0A1W1W7D2_SULTA</name>
<keyword evidence="7" id="KW-1185">Reference proteome</keyword>
<dbReference type="InterPro" id="IPR036388">
    <property type="entry name" value="WH-like_DNA-bd_sf"/>
</dbReference>
<organism evidence="6 7">
    <name type="scientific">Sulfobacillus thermosulfidooxidans (strain DSM 9293 / VKM B-1269 / AT-1)</name>
    <dbReference type="NCBI Taxonomy" id="929705"/>
    <lineage>
        <taxon>Bacteria</taxon>
        <taxon>Bacillati</taxon>
        <taxon>Bacillota</taxon>
        <taxon>Clostridia</taxon>
        <taxon>Eubacteriales</taxon>
        <taxon>Clostridiales Family XVII. Incertae Sedis</taxon>
        <taxon>Sulfobacillus</taxon>
    </lineage>
</organism>
<dbReference type="Gene3D" id="1.10.10.10">
    <property type="entry name" value="Winged helix-like DNA-binding domain superfamily/Winged helix DNA-binding domain"/>
    <property type="match status" value="1"/>
</dbReference>
<feature type="domain" description="HTH lysR-type" evidence="5">
    <location>
        <begin position="1"/>
        <end position="58"/>
    </location>
</feature>
<reference evidence="7" key="1">
    <citation type="submission" date="2017-04" db="EMBL/GenBank/DDBJ databases">
        <authorList>
            <person name="Varghese N."/>
            <person name="Submissions S."/>
        </authorList>
    </citation>
    <scope>NUCLEOTIDE SEQUENCE [LARGE SCALE GENOMIC DNA]</scope>
    <source>
        <strain evidence="7">DSM 9293</strain>
    </source>
</reference>
<dbReference type="GO" id="GO:0003677">
    <property type="term" value="F:DNA binding"/>
    <property type="evidence" value="ECO:0007669"/>
    <property type="project" value="UniProtKB-KW"/>
</dbReference>
<evidence type="ECO:0000256" key="4">
    <source>
        <dbReference type="ARBA" id="ARBA00023163"/>
    </source>
</evidence>
<evidence type="ECO:0000259" key="5">
    <source>
        <dbReference type="PROSITE" id="PS50931"/>
    </source>
</evidence>
<dbReference type="OrthoDB" id="9803714at2"/>
<dbReference type="STRING" id="28034.BFX07_03075"/>
<protein>
    <submittedName>
        <fullName evidence="6">DNA-binding transcriptional regulator, LysR family</fullName>
    </submittedName>
</protein>
<dbReference type="GO" id="GO:0032993">
    <property type="term" value="C:protein-DNA complex"/>
    <property type="evidence" value="ECO:0007669"/>
    <property type="project" value="TreeGrafter"/>
</dbReference>
<gene>
    <name evidence="6" type="ORF">SAMN00768000_0429</name>
</gene>
<dbReference type="Proteomes" id="UP000192660">
    <property type="component" value="Unassembled WGS sequence"/>
</dbReference>
<dbReference type="PROSITE" id="PS50931">
    <property type="entry name" value="HTH_LYSR"/>
    <property type="match status" value="1"/>
</dbReference>
<dbReference type="EMBL" id="FWWY01000001">
    <property type="protein sequence ID" value="SMC02211.1"/>
    <property type="molecule type" value="Genomic_DNA"/>
</dbReference>
<evidence type="ECO:0000256" key="1">
    <source>
        <dbReference type="ARBA" id="ARBA00009437"/>
    </source>
</evidence>
<dbReference type="Gene3D" id="3.40.190.290">
    <property type="match status" value="1"/>
</dbReference>
<dbReference type="GO" id="GO:0003700">
    <property type="term" value="F:DNA-binding transcription factor activity"/>
    <property type="evidence" value="ECO:0007669"/>
    <property type="project" value="InterPro"/>
</dbReference>
<dbReference type="PANTHER" id="PTHR30346:SF28">
    <property type="entry name" value="HTH-TYPE TRANSCRIPTIONAL REGULATOR CYNR"/>
    <property type="match status" value="1"/>
</dbReference>
<dbReference type="AlphaFoldDB" id="A0A1W1W7D2"/>
<keyword evidence="3 6" id="KW-0238">DNA-binding</keyword>
<evidence type="ECO:0000313" key="6">
    <source>
        <dbReference type="EMBL" id="SMC02211.1"/>
    </source>
</evidence>
<comment type="similarity">
    <text evidence="1">Belongs to the LysR transcriptional regulatory family.</text>
</comment>
<proteinExistence type="inferred from homology"/>
<dbReference type="Pfam" id="PF03466">
    <property type="entry name" value="LysR_substrate"/>
    <property type="match status" value="1"/>
</dbReference>